<evidence type="ECO:0000313" key="3">
    <source>
        <dbReference type="Proteomes" id="UP000807716"/>
    </source>
</evidence>
<dbReference type="AlphaFoldDB" id="A0A9P6TTT9"/>
<comment type="caution">
    <text evidence="2">The sequence shown here is derived from an EMBL/GenBank/DDBJ whole genome shotgun (WGS) entry which is preliminary data.</text>
</comment>
<dbReference type="Proteomes" id="UP000807716">
    <property type="component" value="Unassembled WGS sequence"/>
</dbReference>
<sequence>MKFITVAAVIVAFVALASSTDAQCVCTSQYAGKHCGESCYMSGCKTGYIYQCDGTPGSIPHEYGRCRKGCIMEGLS</sequence>
<evidence type="ECO:0000256" key="1">
    <source>
        <dbReference type="SAM" id="SignalP"/>
    </source>
</evidence>
<evidence type="ECO:0000313" key="2">
    <source>
        <dbReference type="EMBL" id="KAG0247233.1"/>
    </source>
</evidence>
<proteinExistence type="predicted"/>
<organism evidence="2 3">
    <name type="scientific">Actinomortierella ambigua</name>
    <dbReference type="NCBI Taxonomy" id="1343610"/>
    <lineage>
        <taxon>Eukaryota</taxon>
        <taxon>Fungi</taxon>
        <taxon>Fungi incertae sedis</taxon>
        <taxon>Mucoromycota</taxon>
        <taxon>Mortierellomycotina</taxon>
        <taxon>Mortierellomycetes</taxon>
        <taxon>Mortierellales</taxon>
        <taxon>Mortierellaceae</taxon>
        <taxon>Actinomortierella</taxon>
    </lineage>
</organism>
<keyword evidence="1" id="KW-0732">Signal</keyword>
<accession>A0A9P6TTT9</accession>
<protein>
    <submittedName>
        <fullName evidence="2">Uncharacterized protein</fullName>
    </submittedName>
</protein>
<dbReference type="OrthoDB" id="2376130at2759"/>
<feature type="signal peptide" evidence="1">
    <location>
        <begin position="1"/>
        <end position="22"/>
    </location>
</feature>
<name>A0A9P6TTT9_9FUNG</name>
<reference evidence="2" key="1">
    <citation type="journal article" date="2020" name="Fungal Divers.">
        <title>Resolving the Mortierellaceae phylogeny through synthesis of multi-gene phylogenetics and phylogenomics.</title>
        <authorList>
            <person name="Vandepol N."/>
            <person name="Liber J."/>
            <person name="Desiro A."/>
            <person name="Na H."/>
            <person name="Kennedy M."/>
            <person name="Barry K."/>
            <person name="Grigoriev I.V."/>
            <person name="Miller A.N."/>
            <person name="O'Donnell K."/>
            <person name="Stajich J.E."/>
            <person name="Bonito G."/>
        </authorList>
    </citation>
    <scope>NUCLEOTIDE SEQUENCE</scope>
    <source>
        <strain evidence="2">BC1065</strain>
    </source>
</reference>
<keyword evidence="3" id="KW-1185">Reference proteome</keyword>
<gene>
    <name evidence="2" type="ORF">DFQ27_002373</name>
</gene>
<feature type="non-terminal residue" evidence="2">
    <location>
        <position position="76"/>
    </location>
</feature>
<feature type="chain" id="PRO_5040420009" evidence="1">
    <location>
        <begin position="23"/>
        <end position="76"/>
    </location>
</feature>
<dbReference type="EMBL" id="JAAAJB010001891">
    <property type="protein sequence ID" value="KAG0247233.1"/>
    <property type="molecule type" value="Genomic_DNA"/>
</dbReference>